<evidence type="ECO:0000259" key="1">
    <source>
        <dbReference type="Pfam" id="PF01863"/>
    </source>
</evidence>
<dbReference type="Gene3D" id="3.30.2010.10">
    <property type="entry name" value="Metalloproteases ('zincins'), catalytic domain"/>
    <property type="match status" value="1"/>
</dbReference>
<protein>
    <submittedName>
        <fullName evidence="2">SprT-like family protein</fullName>
    </submittedName>
</protein>
<accession>A0A6B8VMF2</accession>
<gene>
    <name evidence="2" type="ORF">COCCU_03540</name>
</gene>
<dbReference type="KEGG" id="cok:COCCU_03540"/>
<dbReference type="PANTHER" id="PTHR30399">
    <property type="entry name" value="UNCHARACTERIZED PROTEIN YGJP"/>
    <property type="match status" value="1"/>
</dbReference>
<dbReference type="PANTHER" id="PTHR30399:SF1">
    <property type="entry name" value="UTP PYROPHOSPHATASE"/>
    <property type="match status" value="1"/>
</dbReference>
<organism evidence="2 3">
    <name type="scientific">Corynebacterium occultum</name>
    <dbReference type="NCBI Taxonomy" id="2675219"/>
    <lineage>
        <taxon>Bacteria</taxon>
        <taxon>Bacillati</taxon>
        <taxon>Actinomycetota</taxon>
        <taxon>Actinomycetes</taxon>
        <taxon>Mycobacteriales</taxon>
        <taxon>Corynebacteriaceae</taxon>
        <taxon>Corynebacterium</taxon>
    </lineage>
</organism>
<dbReference type="Proteomes" id="UP000424462">
    <property type="component" value="Chromosome"/>
</dbReference>
<dbReference type="CDD" id="cd07344">
    <property type="entry name" value="M48_yhfN_like"/>
    <property type="match status" value="1"/>
</dbReference>
<feature type="domain" description="YgjP-like metallopeptidase" evidence="1">
    <location>
        <begin position="82"/>
        <end position="159"/>
    </location>
</feature>
<reference evidence="2 3" key="1">
    <citation type="submission" date="2019-11" db="EMBL/GenBank/DDBJ databases">
        <title>Complete genome sequence of Corynebacterium kalinowskii 1959, a novel Corynebacterium species isolated from soil of a small paddock in Vilsendorf, Germany.</title>
        <authorList>
            <person name="Schaffert L."/>
            <person name="Ruwe M."/>
            <person name="Milse J."/>
            <person name="Hanuschka K."/>
            <person name="Ortseifen V."/>
            <person name="Droste J."/>
            <person name="Brandt D."/>
            <person name="Schlueter L."/>
            <person name="Kutter Y."/>
            <person name="Vinke S."/>
            <person name="Viehoefer P."/>
            <person name="Jacob L."/>
            <person name="Luebke N.-C."/>
            <person name="Schulte-Berndt E."/>
            <person name="Hain C."/>
            <person name="Linder M."/>
            <person name="Schmidt P."/>
            <person name="Wollenschlaeger L."/>
            <person name="Luttermann T."/>
            <person name="Thieme E."/>
            <person name="Hassa J."/>
            <person name="Haak M."/>
            <person name="Wittchen M."/>
            <person name="Mentz A."/>
            <person name="Persicke M."/>
            <person name="Busche T."/>
            <person name="Ruckert C."/>
        </authorList>
    </citation>
    <scope>NUCLEOTIDE SEQUENCE [LARGE SCALE GENOMIC DNA]</scope>
    <source>
        <strain evidence="2 3">2039</strain>
    </source>
</reference>
<proteinExistence type="predicted"/>
<keyword evidence="3" id="KW-1185">Reference proteome</keyword>
<dbReference type="InterPro" id="IPR053136">
    <property type="entry name" value="UTP_pyrophosphatase-like"/>
</dbReference>
<evidence type="ECO:0000313" key="3">
    <source>
        <dbReference type="Proteomes" id="UP000424462"/>
    </source>
</evidence>
<dbReference type="EMBL" id="CP046455">
    <property type="protein sequence ID" value="QGU06662.1"/>
    <property type="molecule type" value="Genomic_DNA"/>
</dbReference>
<dbReference type="AlphaFoldDB" id="A0A6B8VMF2"/>
<name>A0A6B8VMF2_9CORY</name>
<sequence>MASPEIEVIRSTRRTRTAQARLVGEKIEVRIPARMSQADEQQVVADLVAKVQRKTTSSRSSDEQLLVRAEELNRQVLRGQARIGSIRFVSNQQQRWGSCSLATADIRLSDRLRKVPDYVLDAVIVHELTHTFISGGHTPEFWEWADKVPQAERAKGYLEAYQRFG</sequence>
<dbReference type="Pfam" id="PF01863">
    <property type="entry name" value="YgjP-like"/>
    <property type="match status" value="1"/>
</dbReference>
<evidence type="ECO:0000313" key="2">
    <source>
        <dbReference type="EMBL" id="QGU06662.1"/>
    </source>
</evidence>
<dbReference type="RefSeq" id="WP_156230248.1">
    <property type="nucleotide sequence ID" value="NZ_CP046455.1"/>
</dbReference>
<dbReference type="InterPro" id="IPR002725">
    <property type="entry name" value="YgjP-like_metallopeptidase"/>
</dbReference>